<keyword evidence="2 15" id="KW-0597">Phosphoprotein</keyword>
<keyword evidence="13 15" id="KW-1015">Disulfide bond</keyword>
<reference evidence="17" key="1">
    <citation type="journal article" date="2018" name="Nat. Med.">
        <title>Expanded skin virome in DOCK8-deficient patients.</title>
        <authorList>
            <consortium name="NISC Comparative Sequencing Program"/>
            <person name="Tirosh O."/>
            <person name="Conlan S."/>
            <person name="Deming C."/>
            <person name="Lee-Lin S.Q."/>
            <person name="Huang X."/>
            <person name="Su H.C."/>
            <person name="Freeman A.F."/>
            <person name="Segre J.A."/>
            <person name="Kong H.H."/>
        </authorList>
    </citation>
    <scope>NUCLEOTIDE SEQUENCE</scope>
    <source>
        <strain evidence="17">HPV-mSK_183</strain>
    </source>
</reference>
<evidence type="ECO:0000256" key="3">
    <source>
        <dbReference type="ARBA" id="ARBA00022561"/>
    </source>
</evidence>
<evidence type="ECO:0000256" key="8">
    <source>
        <dbReference type="ARBA" id="ARBA00022921"/>
    </source>
</evidence>
<evidence type="ECO:0000256" key="15">
    <source>
        <dbReference type="HAMAP-Rule" id="MF_04003"/>
    </source>
</evidence>
<dbReference type="GO" id="GO:0019028">
    <property type="term" value="C:viral capsid"/>
    <property type="evidence" value="ECO:0007669"/>
    <property type="project" value="UniProtKB-UniRule"/>
</dbReference>
<keyword evidence="6" id="KW-1040">Host Golgi apparatus</keyword>
<comment type="PTM">
    <text evidence="15">Highly phosphorylated.</text>
</comment>
<keyword evidence="14 15" id="KW-1160">Virus entry into host cell</keyword>
<evidence type="ECO:0000256" key="6">
    <source>
        <dbReference type="ARBA" id="ARBA00022812"/>
    </source>
</evidence>
<keyword evidence="8 15" id="KW-0426">Late protein</keyword>
<evidence type="ECO:0000256" key="10">
    <source>
        <dbReference type="ARBA" id="ARBA00023046"/>
    </source>
</evidence>
<keyword evidence="4 15" id="KW-1048">Host nucleus</keyword>
<dbReference type="GO" id="GO:0075732">
    <property type="term" value="P:viral penetration into host nucleus"/>
    <property type="evidence" value="ECO:0007669"/>
    <property type="project" value="UniProtKB-KW"/>
</dbReference>
<dbReference type="GO" id="GO:0005198">
    <property type="term" value="F:structural molecule activity"/>
    <property type="evidence" value="ECO:0007669"/>
    <property type="project" value="UniProtKB-UniRule"/>
</dbReference>
<evidence type="ECO:0000256" key="12">
    <source>
        <dbReference type="ARBA" id="ARBA00023125"/>
    </source>
</evidence>
<dbReference type="GO" id="GO:0003677">
    <property type="term" value="F:DNA binding"/>
    <property type="evidence" value="ECO:0007669"/>
    <property type="project" value="UniProtKB-UniRule"/>
</dbReference>
<evidence type="ECO:0000256" key="1">
    <source>
        <dbReference type="ARBA" id="ARBA00022524"/>
    </source>
</evidence>
<keyword evidence="7 15" id="KW-0946">Virion</keyword>
<name>A0A385PMM0_9PAPI</name>
<dbReference type="GO" id="GO:0043657">
    <property type="term" value="C:host cell"/>
    <property type="evidence" value="ECO:0007669"/>
    <property type="project" value="GOC"/>
</dbReference>
<dbReference type="GO" id="GO:0046718">
    <property type="term" value="P:symbiont entry into host cell"/>
    <property type="evidence" value="ECO:0007669"/>
    <property type="project" value="UniProtKB-KW"/>
</dbReference>
<comment type="similarity">
    <text evidence="15">Belongs to the papillomaviridae L2 protein family.</text>
</comment>
<keyword evidence="1 15" id="KW-1163">Viral penetration into host nucleus</keyword>
<gene>
    <name evidence="15" type="primary">L2</name>
</gene>
<evidence type="ECO:0000256" key="4">
    <source>
        <dbReference type="ARBA" id="ARBA00022562"/>
    </source>
</evidence>
<dbReference type="GO" id="GO:0042025">
    <property type="term" value="C:host cell nucleus"/>
    <property type="evidence" value="ECO:0007669"/>
    <property type="project" value="UniProtKB-SubCell"/>
</dbReference>
<comment type="function">
    <text evidence="15">Minor protein of the capsid that localizes along the inner surface of the virion, within the central cavities beneath the L1 pentamers. Plays a role in capsid stabilization through interaction with the major capsid protein L1. Once the virion enters the host cell, L2 escorts the genomic DNA into the nucleus by promoting escape from the endosomal compartments and traffic through the host Golgi network. Mechanistically, the C-terminus of L2 possesses a cell-penetrating peptide that protudes from the host endosome, interacts with host cytoplasmic retromer cargo and thereby mediates the capsid delivery to the host trans-Golgi network. Plays a role through its interaction with host dynein in the intracellular microtubule-dependent transport of viral capsid toward the nucleus. Mediates the viral genome import into the nucleus through binding to host importins. Once within the nucleus, L2 localizes viral genomes to host PML bodies in order to activate early gene expression for establishment of infection. Later on, promotes late gene expression by interacting with the viral E2 protein and by inhibiting its transcriptional activation functions. During virion assembly, encapsidates the genome by direct interaction with the viral DNA.</text>
</comment>
<protein>
    <recommendedName>
        <fullName evidence="15">Minor capsid protein L2</fullName>
    </recommendedName>
</protein>
<keyword evidence="11 15" id="KW-1176">Cytoplasmic inwards viral transport</keyword>
<accession>A0A385PMM0</accession>
<comment type="subcellular location">
    <subcellularLocation>
        <location evidence="15">Virion</location>
    </subcellularLocation>
    <subcellularLocation>
        <location evidence="15">Host nucleus</location>
    </subcellularLocation>
</comment>
<organism evidence="17">
    <name type="scientific">Human papillomavirus</name>
    <dbReference type="NCBI Taxonomy" id="10566"/>
    <lineage>
        <taxon>Viruses</taxon>
        <taxon>Monodnaviria</taxon>
        <taxon>Shotokuvirae</taxon>
        <taxon>Cossaviricota</taxon>
        <taxon>Papovaviricetes</taxon>
        <taxon>Zurhausenvirales</taxon>
        <taxon>Papillomaviridae</taxon>
    </lineage>
</organism>
<dbReference type="Pfam" id="PF00513">
    <property type="entry name" value="Late_protein_L2"/>
    <property type="match status" value="1"/>
</dbReference>
<evidence type="ECO:0000256" key="5">
    <source>
        <dbReference type="ARBA" id="ARBA00022581"/>
    </source>
</evidence>
<dbReference type="EMBL" id="MH777325">
    <property type="protein sequence ID" value="AYA94403.1"/>
    <property type="molecule type" value="Genomic_DNA"/>
</dbReference>
<keyword evidence="5 15" id="KW-0945">Host-virus interaction</keyword>
<evidence type="ECO:0000256" key="9">
    <source>
        <dbReference type="ARBA" id="ARBA00022952"/>
    </source>
</evidence>
<proteinExistence type="inferred from homology"/>
<feature type="region of interest" description="Disordered" evidence="16">
    <location>
        <begin position="97"/>
        <end position="118"/>
    </location>
</feature>
<comment type="caution">
    <text evidence="15">Lacks conserved residue(s) required for the propagation of feature annotation.</text>
</comment>
<sequence>MNGSKRTKRDTVENIYRNCRISGNCPPDVVNKVERKTLADILLQAFSSILYLGGLGIGTGKGNVGVRPIPEIPAIREPVDIPTVTNQVEEIPLTDLTVRPTTPGKTQERPFGVPIDRIGAGFRPRDPAGVKPVDVIDPSSPAVVTLQESLPDSIITLGEPNLETGESSINNLDVITDTTSIRSHPTVFQGLENQLAILTVTPVDPPVTEVVFNAVEDPIDPFVTLHSIAGHVDPTINVYVDPNLTGDDIIFGEEIPLDPITPRVQFDLEEPPQFSTPEERIQRAFSRVRQFYRRHIQQVRTSNLNLLGDVSRAIQFGFENPAFDSNVTLEFERDISSVEAAPDIDFTDVTRISRPYLTETAEGTVRVSRLGSRAGVRTRSGTVLSQDIHYFYDLSPIPQVEEIELSPLSETLDSVFHDNPEAESIFIDEFNIDSEDVLMDTYNNDFSSAHLIFNNSEVDDDIVTYPTLVSDIGLRTLPLITDIFISEQNLNTDNTFPIPSIPYNPVQPSKGTIVESFDFYLHPSLRKKKRKRKRIFYF</sequence>
<evidence type="ECO:0000256" key="11">
    <source>
        <dbReference type="ARBA" id="ARBA00023120"/>
    </source>
</evidence>
<evidence type="ECO:0000256" key="13">
    <source>
        <dbReference type="ARBA" id="ARBA00023157"/>
    </source>
</evidence>
<dbReference type="GO" id="GO:0075521">
    <property type="term" value="P:microtubule-dependent intracellular transport of viral material towards nucleus"/>
    <property type="evidence" value="ECO:0007669"/>
    <property type="project" value="UniProtKB-UniRule"/>
</dbReference>
<evidence type="ECO:0000256" key="7">
    <source>
        <dbReference type="ARBA" id="ARBA00022844"/>
    </source>
</evidence>
<keyword evidence="12 15" id="KW-0238">DNA-binding</keyword>
<comment type="subunit">
    <text evidence="15">Interacts with major capsid protein L1. Interacts with E2; this interaction inhibits E2 transcriptional activity but not the DNA replication function E2. Interacts with host HSPA8; this interaction is required for L2 nuclear translocation. Interacts with host importins KPNB2 and KPNB3. Forms a complex with importin alpha2-beta1 heterodimers via interaction with the importin alpha2 adapter. Interacts with host DYNLT1; this interaction is essential for virus intracellular transport during entry. Interacts (via C-terminus) with host retromer subunits VPS35 AND VPS29.</text>
</comment>
<keyword evidence="9 15" id="KW-1177">Microtubular inwards viral transport</keyword>
<evidence type="ECO:0000256" key="14">
    <source>
        <dbReference type="ARBA" id="ARBA00023296"/>
    </source>
</evidence>
<evidence type="ECO:0000256" key="2">
    <source>
        <dbReference type="ARBA" id="ARBA00022553"/>
    </source>
</evidence>
<evidence type="ECO:0000313" key="17">
    <source>
        <dbReference type="EMBL" id="AYA94403.1"/>
    </source>
</evidence>
<dbReference type="InterPro" id="IPR000784">
    <property type="entry name" value="Late_L2"/>
</dbReference>
<dbReference type="HAMAP" id="MF_04003">
    <property type="entry name" value="PPV_L2"/>
    <property type="match status" value="1"/>
</dbReference>
<keyword evidence="10" id="KW-1039">Host endosome</keyword>
<evidence type="ECO:0000256" key="16">
    <source>
        <dbReference type="SAM" id="MobiDB-lite"/>
    </source>
</evidence>
<feature type="disulfide bond" evidence="15">
    <location>
        <begin position="19"/>
        <end position="25"/>
    </location>
</feature>
<keyword evidence="3 15" id="KW-0167">Capsid protein</keyword>